<comment type="caution">
    <text evidence="1">The sequence shown here is derived from an EMBL/GenBank/DDBJ whole genome shotgun (WGS) entry which is preliminary data.</text>
</comment>
<dbReference type="EMBL" id="CAJVPU010000343">
    <property type="protein sequence ID" value="CAG8447704.1"/>
    <property type="molecule type" value="Genomic_DNA"/>
</dbReference>
<proteinExistence type="predicted"/>
<name>A0ACA9K1Z0_9GLOM</name>
<organism evidence="1 2">
    <name type="scientific">Dentiscutata heterogama</name>
    <dbReference type="NCBI Taxonomy" id="1316150"/>
    <lineage>
        <taxon>Eukaryota</taxon>
        <taxon>Fungi</taxon>
        <taxon>Fungi incertae sedis</taxon>
        <taxon>Mucoromycota</taxon>
        <taxon>Glomeromycotina</taxon>
        <taxon>Glomeromycetes</taxon>
        <taxon>Diversisporales</taxon>
        <taxon>Gigasporaceae</taxon>
        <taxon>Dentiscutata</taxon>
    </lineage>
</organism>
<evidence type="ECO:0000313" key="2">
    <source>
        <dbReference type="Proteomes" id="UP000789702"/>
    </source>
</evidence>
<evidence type="ECO:0000313" key="1">
    <source>
        <dbReference type="EMBL" id="CAG8447704.1"/>
    </source>
</evidence>
<dbReference type="Proteomes" id="UP000789702">
    <property type="component" value="Unassembled WGS sequence"/>
</dbReference>
<protein>
    <submittedName>
        <fullName evidence="1">16450_t:CDS:1</fullName>
    </submittedName>
</protein>
<gene>
    <name evidence="1" type="ORF">DHETER_LOCUS666</name>
</gene>
<accession>A0ACA9K1Z0</accession>
<keyword evidence="2" id="KW-1185">Reference proteome</keyword>
<sequence>MAYEVCSMLKGIAEDQNITVVAVIHSPSDRIFEMFDEVLVLNKKGELEILGDTNSIINDFDQNSRGCINYSPAEYIMMKASRGDSEILRNEPTRRDKFIYALKDCGAYIIDVYRRPFQFLFDQLLHLFCGVFVSLAISNSEYIGKPPIQVCKFTPYIMMNSCTDSYDFIQNVGIFVSLGVTFAGISAGCSTFGYEIIVYWRDASAGMSAIPYFLAKTVADIPRIFIAALMFSLSLIIFYPLQAKFTDIYGIVLFTYISAWMMGYFISIVVSKEQFGLVSTGFALAWGLVFSGGSPRLQVVENNNGYKPLRWLWDISAPRWTVEALYLKELEPRMWQEINTEKLRYPYSFNEYSACLNYILRIAVGWAVLAFLALKLTNRDKQKQNFNMNRV</sequence>
<reference evidence="1" key="1">
    <citation type="submission" date="2021-06" db="EMBL/GenBank/DDBJ databases">
        <authorList>
            <person name="Kallberg Y."/>
            <person name="Tangrot J."/>
            <person name="Rosling A."/>
        </authorList>
    </citation>
    <scope>NUCLEOTIDE SEQUENCE</scope>
    <source>
        <strain evidence="1">IL203A</strain>
    </source>
</reference>